<dbReference type="EMBL" id="GBXM01105098">
    <property type="protein sequence ID" value="JAH03479.1"/>
    <property type="molecule type" value="Transcribed_RNA"/>
</dbReference>
<dbReference type="AlphaFoldDB" id="A0A0E9PG21"/>
<proteinExistence type="predicted"/>
<accession>A0A0E9PG21</accession>
<reference evidence="2" key="2">
    <citation type="journal article" date="2015" name="Fish Shellfish Immunol.">
        <title>Early steps in the European eel (Anguilla anguilla)-Vibrio vulnificus interaction in the gills: Role of the RtxA13 toxin.</title>
        <authorList>
            <person name="Callol A."/>
            <person name="Pajuelo D."/>
            <person name="Ebbesson L."/>
            <person name="Teles M."/>
            <person name="MacKenzie S."/>
            <person name="Amaro C."/>
        </authorList>
    </citation>
    <scope>NUCLEOTIDE SEQUENCE</scope>
</reference>
<evidence type="ECO:0000256" key="1">
    <source>
        <dbReference type="SAM" id="MobiDB-lite"/>
    </source>
</evidence>
<feature type="region of interest" description="Disordered" evidence="1">
    <location>
        <begin position="1"/>
        <end position="24"/>
    </location>
</feature>
<name>A0A0E9PG21_ANGAN</name>
<evidence type="ECO:0000313" key="2">
    <source>
        <dbReference type="EMBL" id="JAH03479.1"/>
    </source>
</evidence>
<reference evidence="2" key="1">
    <citation type="submission" date="2014-11" db="EMBL/GenBank/DDBJ databases">
        <authorList>
            <person name="Amaro Gonzalez C."/>
        </authorList>
    </citation>
    <scope>NUCLEOTIDE SEQUENCE</scope>
</reference>
<sequence length="36" mass="3912">MEGTLFSGGKKKSPIGMQPSLDSSVLPNKLFLPFMQ</sequence>
<protein>
    <submittedName>
        <fullName evidence="2">Uncharacterized protein</fullName>
    </submittedName>
</protein>
<organism evidence="2">
    <name type="scientific">Anguilla anguilla</name>
    <name type="common">European freshwater eel</name>
    <name type="synonym">Muraena anguilla</name>
    <dbReference type="NCBI Taxonomy" id="7936"/>
    <lineage>
        <taxon>Eukaryota</taxon>
        <taxon>Metazoa</taxon>
        <taxon>Chordata</taxon>
        <taxon>Craniata</taxon>
        <taxon>Vertebrata</taxon>
        <taxon>Euteleostomi</taxon>
        <taxon>Actinopterygii</taxon>
        <taxon>Neopterygii</taxon>
        <taxon>Teleostei</taxon>
        <taxon>Anguilliformes</taxon>
        <taxon>Anguillidae</taxon>
        <taxon>Anguilla</taxon>
    </lineage>
</organism>